<protein>
    <recommendedName>
        <fullName evidence="15 16">Type III pantothenate kinase</fullName>
        <ecNumber evidence="6 16">2.7.1.33</ecNumber>
    </recommendedName>
    <alternativeName>
        <fullName evidence="16">PanK-III</fullName>
    </alternativeName>
    <alternativeName>
        <fullName evidence="16">Pantothenic acid kinase</fullName>
    </alternativeName>
</protein>
<comment type="catalytic activity">
    <reaction evidence="1 16">
        <text>(R)-pantothenate + ATP = (R)-4'-phosphopantothenate + ADP + H(+)</text>
        <dbReference type="Rhea" id="RHEA:16373"/>
        <dbReference type="ChEBI" id="CHEBI:10986"/>
        <dbReference type="ChEBI" id="CHEBI:15378"/>
        <dbReference type="ChEBI" id="CHEBI:29032"/>
        <dbReference type="ChEBI" id="CHEBI:30616"/>
        <dbReference type="ChEBI" id="CHEBI:456216"/>
        <dbReference type="EC" id="2.7.1.33"/>
    </reaction>
</comment>
<evidence type="ECO:0000256" key="10">
    <source>
        <dbReference type="ARBA" id="ARBA00022777"/>
    </source>
</evidence>
<organism evidence="17 18">
    <name type="scientific">Modicisalibacter muralis</name>
    <dbReference type="NCBI Taxonomy" id="119000"/>
    <lineage>
        <taxon>Bacteria</taxon>
        <taxon>Pseudomonadati</taxon>
        <taxon>Pseudomonadota</taxon>
        <taxon>Gammaproteobacteria</taxon>
        <taxon>Oceanospirillales</taxon>
        <taxon>Halomonadaceae</taxon>
        <taxon>Modicisalibacter</taxon>
    </lineage>
</organism>
<dbReference type="GO" id="GO:0005737">
    <property type="term" value="C:cytoplasm"/>
    <property type="evidence" value="ECO:0007669"/>
    <property type="project" value="UniProtKB-SubCell"/>
</dbReference>
<gene>
    <name evidence="16" type="primary">coaX</name>
    <name evidence="17" type="ORF">SAMN05661010_03494</name>
</gene>
<evidence type="ECO:0000256" key="8">
    <source>
        <dbReference type="ARBA" id="ARBA00022679"/>
    </source>
</evidence>
<dbReference type="Proteomes" id="UP000198654">
    <property type="component" value="Unassembled WGS sequence"/>
</dbReference>
<comment type="function">
    <text evidence="16">Catalyzes the phosphorylation of pantothenate (Pan), the first step in CoA biosynthesis.</text>
</comment>
<keyword evidence="8 16" id="KW-0808">Transferase</keyword>
<dbReference type="CDD" id="cd24015">
    <property type="entry name" value="ASKHA_NBD_PanK-III"/>
    <property type="match status" value="1"/>
</dbReference>
<evidence type="ECO:0000256" key="13">
    <source>
        <dbReference type="ARBA" id="ARBA00022993"/>
    </source>
</evidence>
<dbReference type="STRING" id="119000.SAMN05661010_03494"/>
<feature type="binding site" evidence="16">
    <location>
        <begin position="99"/>
        <end position="102"/>
    </location>
    <ligand>
        <name>substrate</name>
    </ligand>
</feature>
<evidence type="ECO:0000256" key="15">
    <source>
        <dbReference type="ARBA" id="ARBA00040883"/>
    </source>
</evidence>
<comment type="subcellular location">
    <subcellularLocation>
        <location evidence="3 16">Cytoplasm</location>
    </subcellularLocation>
</comment>
<dbReference type="PANTHER" id="PTHR34265:SF1">
    <property type="entry name" value="TYPE III PANTOTHENATE KINASE"/>
    <property type="match status" value="1"/>
</dbReference>
<evidence type="ECO:0000256" key="5">
    <source>
        <dbReference type="ARBA" id="ARBA00011738"/>
    </source>
</evidence>
<feature type="binding site" evidence="16">
    <location>
        <position position="120"/>
    </location>
    <ligand>
        <name>K(+)</name>
        <dbReference type="ChEBI" id="CHEBI:29103"/>
    </ligand>
</feature>
<evidence type="ECO:0000256" key="2">
    <source>
        <dbReference type="ARBA" id="ARBA00001958"/>
    </source>
</evidence>
<keyword evidence="12 16" id="KW-0630">Potassium</keyword>
<evidence type="ECO:0000256" key="6">
    <source>
        <dbReference type="ARBA" id="ARBA00012102"/>
    </source>
</evidence>
<comment type="cofactor">
    <cofactor evidence="16">
        <name>NH4(+)</name>
        <dbReference type="ChEBI" id="CHEBI:28938"/>
    </cofactor>
    <cofactor evidence="16">
        <name>K(+)</name>
        <dbReference type="ChEBI" id="CHEBI:29103"/>
    </cofactor>
    <text evidence="16">A monovalent cation. Ammonium or potassium.</text>
</comment>
<keyword evidence="9 16" id="KW-0547">Nucleotide-binding</keyword>
<feature type="binding site" evidence="16">
    <location>
        <position position="123"/>
    </location>
    <ligand>
        <name>ATP</name>
        <dbReference type="ChEBI" id="CHEBI:30616"/>
    </ligand>
</feature>
<dbReference type="AlphaFoldDB" id="A0A1G9QTI6"/>
<reference evidence="17 18" key="1">
    <citation type="submission" date="2016-10" db="EMBL/GenBank/DDBJ databases">
        <authorList>
            <person name="de Groot N.N."/>
        </authorList>
    </citation>
    <scope>NUCLEOTIDE SEQUENCE [LARGE SCALE GENOMIC DNA]</scope>
    <source>
        <strain evidence="17 18">DSM 14789</strain>
    </source>
</reference>
<evidence type="ECO:0000256" key="7">
    <source>
        <dbReference type="ARBA" id="ARBA00022490"/>
    </source>
</evidence>
<accession>A0A1G9QTI6</accession>
<dbReference type="InterPro" id="IPR004619">
    <property type="entry name" value="Type_III_PanK"/>
</dbReference>
<evidence type="ECO:0000256" key="16">
    <source>
        <dbReference type="HAMAP-Rule" id="MF_01274"/>
    </source>
</evidence>
<feature type="active site" description="Proton acceptor" evidence="16">
    <location>
        <position position="101"/>
    </location>
</feature>
<comment type="pathway">
    <text evidence="4 16">Cofactor biosynthesis; coenzyme A biosynthesis; CoA from (R)-pantothenate: step 1/5.</text>
</comment>
<dbReference type="GO" id="GO:0015937">
    <property type="term" value="P:coenzyme A biosynthetic process"/>
    <property type="evidence" value="ECO:0007669"/>
    <property type="project" value="UniProtKB-UniRule"/>
</dbReference>
<evidence type="ECO:0000313" key="17">
    <source>
        <dbReference type="EMBL" id="SDM14332.1"/>
    </source>
</evidence>
<proteinExistence type="inferred from homology"/>
<comment type="similarity">
    <text evidence="14 16">Belongs to the type III pantothenate kinase family.</text>
</comment>
<dbReference type="InterPro" id="IPR043129">
    <property type="entry name" value="ATPase_NBD"/>
</dbReference>
<dbReference type="Pfam" id="PF03309">
    <property type="entry name" value="Pan_kinase"/>
    <property type="match status" value="1"/>
</dbReference>
<evidence type="ECO:0000256" key="14">
    <source>
        <dbReference type="ARBA" id="ARBA00038036"/>
    </source>
</evidence>
<evidence type="ECO:0000256" key="12">
    <source>
        <dbReference type="ARBA" id="ARBA00022958"/>
    </source>
</evidence>
<keyword evidence="7 16" id="KW-0963">Cytoplasm</keyword>
<evidence type="ECO:0000256" key="9">
    <source>
        <dbReference type="ARBA" id="ARBA00022741"/>
    </source>
</evidence>
<keyword evidence="18" id="KW-1185">Reference proteome</keyword>
<dbReference type="RefSeq" id="WP_089730551.1">
    <property type="nucleotide sequence ID" value="NZ_FNGI01000012.1"/>
</dbReference>
<dbReference type="UniPathway" id="UPA00241">
    <property type="reaction ID" value="UER00352"/>
</dbReference>
<keyword evidence="11 16" id="KW-0067">ATP-binding</keyword>
<dbReference type="PANTHER" id="PTHR34265">
    <property type="entry name" value="TYPE III PANTOTHENATE KINASE"/>
    <property type="match status" value="1"/>
</dbReference>
<evidence type="ECO:0000256" key="3">
    <source>
        <dbReference type="ARBA" id="ARBA00004496"/>
    </source>
</evidence>
<dbReference type="Gene3D" id="3.30.420.40">
    <property type="match status" value="2"/>
</dbReference>
<sequence>MILDLDIGNTLSKWRLKDIASSEIRSRGAVWTREEWRPGPDIPDLDVVSAVRISSVARRAVLDNTVALLRRQVGAVHVARSMPEALGVSCGYREPGRLGVDRWMGALAGYQLTGGCCSVDCGSAITIDFVLPGGRHLGGYIIPGLRLMKESLKLGTRNVAIDPDSEADELLAPGRNTVEAVNHGIYMAAVSAVNRIYSEVCDREGVALPLLLTGGDARVVSRGIRVPHALWPDMVYAGLEASFPLTAAERAGRMSGAPRVPPPVSLEKIRAALAFSMLL</sequence>
<evidence type="ECO:0000256" key="1">
    <source>
        <dbReference type="ARBA" id="ARBA00001206"/>
    </source>
</evidence>
<dbReference type="GO" id="GO:0004594">
    <property type="term" value="F:pantothenate kinase activity"/>
    <property type="evidence" value="ECO:0007669"/>
    <property type="project" value="UniProtKB-UniRule"/>
</dbReference>
<dbReference type="EMBL" id="FNGI01000012">
    <property type="protein sequence ID" value="SDM14332.1"/>
    <property type="molecule type" value="Genomic_DNA"/>
</dbReference>
<feature type="binding site" evidence="16">
    <location>
        <position position="177"/>
    </location>
    <ligand>
        <name>substrate</name>
    </ligand>
</feature>
<dbReference type="EC" id="2.7.1.33" evidence="6 16"/>
<name>A0A1G9QTI6_9GAMM</name>
<keyword evidence="13 16" id="KW-0173">Coenzyme A biosynthesis</keyword>
<evidence type="ECO:0000256" key="11">
    <source>
        <dbReference type="ARBA" id="ARBA00022840"/>
    </source>
</evidence>
<dbReference type="HAMAP" id="MF_01274">
    <property type="entry name" value="Pantothen_kinase_3"/>
    <property type="match status" value="1"/>
</dbReference>
<evidence type="ECO:0000313" key="18">
    <source>
        <dbReference type="Proteomes" id="UP000198654"/>
    </source>
</evidence>
<feature type="binding site" evidence="16">
    <location>
        <position position="92"/>
    </location>
    <ligand>
        <name>substrate</name>
    </ligand>
</feature>
<keyword evidence="10 16" id="KW-0418">Kinase</keyword>
<dbReference type="GO" id="GO:0046872">
    <property type="term" value="F:metal ion binding"/>
    <property type="evidence" value="ECO:0007669"/>
    <property type="project" value="UniProtKB-KW"/>
</dbReference>
<keyword evidence="16" id="KW-0479">Metal-binding</keyword>
<comment type="subunit">
    <text evidence="5 16">Homodimer.</text>
</comment>
<comment type="cofactor">
    <cofactor evidence="2">
        <name>K(+)</name>
        <dbReference type="ChEBI" id="CHEBI:29103"/>
    </cofactor>
</comment>
<dbReference type="GO" id="GO:0005524">
    <property type="term" value="F:ATP binding"/>
    <property type="evidence" value="ECO:0007669"/>
    <property type="project" value="UniProtKB-UniRule"/>
</dbReference>
<feature type="binding site" evidence="16">
    <location>
        <begin position="6"/>
        <end position="13"/>
    </location>
    <ligand>
        <name>ATP</name>
        <dbReference type="ChEBI" id="CHEBI:30616"/>
    </ligand>
</feature>
<evidence type="ECO:0000256" key="4">
    <source>
        <dbReference type="ARBA" id="ARBA00005225"/>
    </source>
</evidence>
<dbReference type="NCBIfam" id="TIGR00671">
    <property type="entry name" value="baf"/>
    <property type="match status" value="1"/>
</dbReference>
<dbReference type="OrthoDB" id="9781305at2"/>
<dbReference type="SUPFAM" id="SSF53067">
    <property type="entry name" value="Actin-like ATPase domain"/>
    <property type="match status" value="2"/>
</dbReference>